<dbReference type="PROSITE" id="PS50977">
    <property type="entry name" value="HTH_TETR_2"/>
    <property type="match status" value="1"/>
</dbReference>
<evidence type="ECO:0000256" key="3">
    <source>
        <dbReference type="SAM" id="MobiDB-lite"/>
    </source>
</evidence>
<evidence type="ECO:0000256" key="2">
    <source>
        <dbReference type="PROSITE-ProRule" id="PRU00335"/>
    </source>
</evidence>
<dbReference type="Proteomes" id="UP000254875">
    <property type="component" value="Unassembled WGS sequence"/>
</dbReference>
<keyword evidence="6" id="KW-1185">Reference proteome</keyword>
<dbReference type="RefSeq" id="WP_115107119.1">
    <property type="nucleotide sequence ID" value="NZ_QHKS01000028.1"/>
</dbReference>
<dbReference type="InterPro" id="IPR049513">
    <property type="entry name" value="TetR_C_40"/>
</dbReference>
<comment type="caution">
    <text evidence="5">The sequence shown here is derived from an EMBL/GenBank/DDBJ whole genome shotgun (WGS) entry which is preliminary data.</text>
</comment>
<sequence>MPDTPNSRATRQRTQKLPAPAQATEGRQPRGARRRRETRTRLLDAALRLVAEKGMGLVAINDITEAADVGFGSFYNHFESKEGIFAALVEWVFEEFADSLDRVASGLSDPAEVVAVCVRHTLMRARREPVWAQLLIREGFSVHALNWGLGQRLLRDSQTGISAKRFVVSDHFLCLISVTGIIFAAIAAEMHFSASVTPAVQRQKETGLGEQNFAERAAAVVLQALGLKRAEAERIAQLPLPTGKPEIKLCRAKPRVR</sequence>
<feature type="DNA-binding region" description="H-T-H motif" evidence="2">
    <location>
        <begin position="59"/>
        <end position="78"/>
    </location>
</feature>
<feature type="region of interest" description="Disordered" evidence="3">
    <location>
        <begin position="1"/>
        <end position="37"/>
    </location>
</feature>
<dbReference type="PANTHER" id="PTHR43479:SF11">
    <property type="entry name" value="ACREF_ENVCD OPERON REPRESSOR-RELATED"/>
    <property type="match status" value="1"/>
</dbReference>
<dbReference type="SUPFAM" id="SSF46689">
    <property type="entry name" value="Homeodomain-like"/>
    <property type="match status" value="1"/>
</dbReference>
<feature type="domain" description="HTH tetR-type" evidence="4">
    <location>
        <begin position="36"/>
        <end position="96"/>
    </location>
</feature>
<accession>A0A370MZT0</accession>
<keyword evidence="1 2" id="KW-0238">DNA-binding</keyword>
<reference evidence="6" key="1">
    <citation type="submission" date="2018-05" db="EMBL/GenBank/DDBJ databases">
        <authorList>
            <person name="Feng T."/>
        </authorList>
    </citation>
    <scope>NUCLEOTIDE SEQUENCE [LARGE SCALE GENOMIC DNA]</scope>
    <source>
        <strain evidence="6">S27</strain>
    </source>
</reference>
<protein>
    <submittedName>
        <fullName evidence="5">TetR family transcriptional regulator</fullName>
    </submittedName>
</protein>
<evidence type="ECO:0000256" key="1">
    <source>
        <dbReference type="ARBA" id="ARBA00023125"/>
    </source>
</evidence>
<dbReference type="Pfam" id="PF21306">
    <property type="entry name" value="TetR_C_40"/>
    <property type="match status" value="1"/>
</dbReference>
<dbReference type="OrthoDB" id="9809772at2"/>
<dbReference type="EMBL" id="QHKS01000028">
    <property type="protein sequence ID" value="RDJ98878.1"/>
    <property type="molecule type" value="Genomic_DNA"/>
</dbReference>
<dbReference type="Pfam" id="PF00440">
    <property type="entry name" value="TetR_N"/>
    <property type="match status" value="1"/>
</dbReference>
<evidence type="ECO:0000313" key="6">
    <source>
        <dbReference type="Proteomes" id="UP000254875"/>
    </source>
</evidence>
<dbReference type="InterPro" id="IPR050624">
    <property type="entry name" value="HTH-type_Tx_Regulator"/>
</dbReference>
<dbReference type="GO" id="GO:0003677">
    <property type="term" value="F:DNA binding"/>
    <property type="evidence" value="ECO:0007669"/>
    <property type="project" value="UniProtKB-UniRule"/>
</dbReference>
<dbReference type="AlphaFoldDB" id="A0A370MZT0"/>
<dbReference type="Gene3D" id="1.10.357.10">
    <property type="entry name" value="Tetracycline Repressor, domain 2"/>
    <property type="match status" value="1"/>
</dbReference>
<gene>
    <name evidence="5" type="ORF">DLM46_31035</name>
</gene>
<name>A0A370MZT0_9BURK</name>
<proteinExistence type="predicted"/>
<dbReference type="InterPro" id="IPR009057">
    <property type="entry name" value="Homeodomain-like_sf"/>
</dbReference>
<evidence type="ECO:0000259" key="4">
    <source>
        <dbReference type="PROSITE" id="PS50977"/>
    </source>
</evidence>
<evidence type="ECO:0000313" key="5">
    <source>
        <dbReference type="EMBL" id="RDJ98878.1"/>
    </source>
</evidence>
<dbReference type="PRINTS" id="PR00455">
    <property type="entry name" value="HTHTETR"/>
</dbReference>
<dbReference type="PANTHER" id="PTHR43479">
    <property type="entry name" value="ACREF/ENVCD OPERON REPRESSOR-RELATED"/>
    <property type="match status" value="1"/>
</dbReference>
<dbReference type="InterPro" id="IPR001647">
    <property type="entry name" value="HTH_TetR"/>
</dbReference>
<organism evidence="5 6">
    <name type="scientific">Paraburkholderia lacunae</name>
    <dbReference type="NCBI Taxonomy" id="2211104"/>
    <lineage>
        <taxon>Bacteria</taxon>
        <taxon>Pseudomonadati</taxon>
        <taxon>Pseudomonadota</taxon>
        <taxon>Betaproteobacteria</taxon>
        <taxon>Burkholderiales</taxon>
        <taxon>Burkholderiaceae</taxon>
        <taxon>Paraburkholderia</taxon>
    </lineage>
</organism>